<keyword evidence="3" id="KW-1185">Reference proteome</keyword>
<reference evidence="3" key="1">
    <citation type="submission" date="2013-09" db="EMBL/GenBank/DDBJ databases">
        <title>Corchorus olitorius genome sequencing.</title>
        <authorList>
            <person name="Alam M."/>
            <person name="Haque M.S."/>
            <person name="Islam M.S."/>
            <person name="Emdad E.M."/>
            <person name="Islam M.M."/>
            <person name="Ahmed B."/>
            <person name="Halim A."/>
            <person name="Hossen Q.M.M."/>
            <person name="Hossain M.Z."/>
            <person name="Ahmed R."/>
            <person name="Khan M.M."/>
            <person name="Islam R."/>
            <person name="Rashid M.M."/>
            <person name="Khan S.A."/>
            <person name="Rahman M.S."/>
            <person name="Alam M."/>
            <person name="Yahiya A.S."/>
            <person name="Khan M.S."/>
            <person name="Azam M.S."/>
            <person name="Haque T."/>
            <person name="Lashkar M.Z.H."/>
            <person name="Akhand A.I."/>
            <person name="Morshed G."/>
            <person name="Roy S."/>
            <person name="Uddin K.S."/>
            <person name="Rabeya T."/>
            <person name="Hossain A.S."/>
            <person name="Chowdhury A."/>
            <person name="Snigdha A.R."/>
            <person name="Mortoza M.S."/>
            <person name="Matin S.A."/>
            <person name="Hoque S.M.E."/>
            <person name="Islam M.K."/>
            <person name="Roy D.K."/>
            <person name="Haider R."/>
            <person name="Moosa M.M."/>
            <person name="Elias S.M."/>
            <person name="Hasan A.M."/>
            <person name="Jahan S."/>
            <person name="Shafiuddin M."/>
            <person name="Mahmood N."/>
            <person name="Shommy N.S."/>
        </authorList>
    </citation>
    <scope>NUCLEOTIDE SEQUENCE [LARGE SCALE GENOMIC DNA]</scope>
    <source>
        <strain evidence="3">cv. O-4</strain>
    </source>
</reference>
<dbReference type="EMBL" id="AWUE01024532">
    <property type="protein sequence ID" value="OMO50480.1"/>
    <property type="molecule type" value="Genomic_DNA"/>
</dbReference>
<comment type="caution">
    <text evidence="2">The sequence shown here is derived from an EMBL/GenBank/DDBJ whole genome shotgun (WGS) entry which is preliminary data.</text>
</comment>
<evidence type="ECO:0000313" key="2">
    <source>
        <dbReference type="EMBL" id="OMO50480.1"/>
    </source>
</evidence>
<sequence>MVTTALLSLPPSNPHAPMTSHSYPNGNSFLLHNLNGAATFHRQRWLCRVCKTPKRPSLVSESQNPNPFTNPILNMTIHLQIPRSSKFNLIYESVLCFLVRRVDDRKVGDCLQREKR</sequence>
<dbReference type="AlphaFoldDB" id="A0A1R3FXM0"/>
<evidence type="ECO:0000313" key="3">
    <source>
        <dbReference type="Proteomes" id="UP000187203"/>
    </source>
</evidence>
<protein>
    <submittedName>
        <fullName evidence="2">Uncharacterized protein</fullName>
    </submittedName>
</protein>
<organism evidence="2 3">
    <name type="scientific">Corchorus olitorius</name>
    <dbReference type="NCBI Taxonomy" id="93759"/>
    <lineage>
        <taxon>Eukaryota</taxon>
        <taxon>Viridiplantae</taxon>
        <taxon>Streptophyta</taxon>
        <taxon>Embryophyta</taxon>
        <taxon>Tracheophyta</taxon>
        <taxon>Spermatophyta</taxon>
        <taxon>Magnoliopsida</taxon>
        <taxon>eudicotyledons</taxon>
        <taxon>Gunneridae</taxon>
        <taxon>Pentapetalae</taxon>
        <taxon>rosids</taxon>
        <taxon>malvids</taxon>
        <taxon>Malvales</taxon>
        <taxon>Malvaceae</taxon>
        <taxon>Grewioideae</taxon>
        <taxon>Apeibeae</taxon>
        <taxon>Corchorus</taxon>
    </lineage>
</organism>
<accession>A0A1R3FXM0</accession>
<proteinExistence type="predicted"/>
<evidence type="ECO:0000256" key="1">
    <source>
        <dbReference type="SAM" id="MobiDB-lite"/>
    </source>
</evidence>
<feature type="region of interest" description="Disordered" evidence="1">
    <location>
        <begin position="1"/>
        <end position="20"/>
    </location>
</feature>
<gene>
    <name evidence="2" type="ORF">COLO4_38056</name>
</gene>
<dbReference type="Proteomes" id="UP000187203">
    <property type="component" value="Unassembled WGS sequence"/>
</dbReference>
<name>A0A1R3FXM0_9ROSI</name>